<dbReference type="InterPro" id="IPR001251">
    <property type="entry name" value="CRAL-TRIO_dom"/>
</dbReference>
<feature type="chain" id="PRO_5040742568" description="CRAL-TRIO domain-containing protein" evidence="1">
    <location>
        <begin position="20"/>
        <end position="303"/>
    </location>
</feature>
<dbReference type="SUPFAM" id="SSF52087">
    <property type="entry name" value="CRAL/TRIO domain"/>
    <property type="match status" value="1"/>
</dbReference>
<comment type="caution">
    <text evidence="3">The sequence shown here is derived from an EMBL/GenBank/DDBJ whole genome shotgun (WGS) entry which is preliminary data.</text>
</comment>
<dbReference type="AlphaFoldDB" id="A0A9W7KU12"/>
<evidence type="ECO:0000313" key="3">
    <source>
        <dbReference type="EMBL" id="GMI11643.1"/>
    </source>
</evidence>
<feature type="signal peptide" evidence="1">
    <location>
        <begin position="1"/>
        <end position="19"/>
    </location>
</feature>
<evidence type="ECO:0000313" key="4">
    <source>
        <dbReference type="Proteomes" id="UP001165122"/>
    </source>
</evidence>
<accession>A0A9W7KU12</accession>
<feature type="domain" description="CRAL-TRIO" evidence="2">
    <location>
        <begin position="126"/>
        <end position="301"/>
    </location>
</feature>
<evidence type="ECO:0000259" key="2">
    <source>
        <dbReference type="PROSITE" id="PS50191"/>
    </source>
</evidence>
<gene>
    <name evidence="3" type="ORF">TrLO_g12272</name>
</gene>
<sequence length="303" mass="33117">MPILLTLLLSLLVLPFASAYAPVAQLLQIHSSTISQLKLDPRTSPLPSDPPLSSPDFFYLRHILEYDEGIEEDDEGGINLLSGIQNTLAWRRGDGLEIVMSASSAIEEARKDGGWNNEPVLTAAPHSLKITNYITGKQIITTSSKQGDLIYCIRAGSIDDNSLMSTCTVPELIEFFLYAKEINTQIADERSLLTGRYTRIITANDLSGVNVFGDASFRKALSASSTIASKVYPAVNGPTLLLNLPKLLSALVKLFKPIFPVSVQKKLRFAQGPLKGIGDLSDVARGGEVREKFLKEIEELIKD</sequence>
<dbReference type="PROSITE" id="PS50191">
    <property type="entry name" value="CRAL_TRIO"/>
    <property type="match status" value="1"/>
</dbReference>
<proteinExistence type="predicted"/>
<dbReference type="EMBL" id="BRXW01000165">
    <property type="protein sequence ID" value="GMI11643.1"/>
    <property type="molecule type" value="Genomic_DNA"/>
</dbReference>
<dbReference type="OrthoDB" id="2015280at2759"/>
<dbReference type="Pfam" id="PF00650">
    <property type="entry name" value="CRAL_TRIO"/>
    <property type="match status" value="1"/>
</dbReference>
<dbReference type="Gene3D" id="3.40.525.10">
    <property type="entry name" value="CRAL-TRIO lipid binding domain"/>
    <property type="match status" value="1"/>
</dbReference>
<organism evidence="3 4">
    <name type="scientific">Triparma laevis f. longispina</name>
    <dbReference type="NCBI Taxonomy" id="1714387"/>
    <lineage>
        <taxon>Eukaryota</taxon>
        <taxon>Sar</taxon>
        <taxon>Stramenopiles</taxon>
        <taxon>Ochrophyta</taxon>
        <taxon>Bolidophyceae</taxon>
        <taxon>Parmales</taxon>
        <taxon>Triparmaceae</taxon>
        <taxon>Triparma</taxon>
    </lineage>
</organism>
<dbReference type="Proteomes" id="UP001165122">
    <property type="component" value="Unassembled WGS sequence"/>
</dbReference>
<name>A0A9W7KU12_9STRA</name>
<protein>
    <recommendedName>
        <fullName evidence="2">CRAL-TRIO domain-containing protein</fullName>
    </recommendedName>
</protein>
<evidence type="ECO:0000256" key="1">
    <source>
        <dbReference type="SAM" id="SignalP"/>
    </source>
</evidence>
<dbReference type="InterPro" id="IPR036865">
    <property type="entry name" value="CRAL-TRIO_dom_sf"/>
</dbReference>
<reference evidence="4" key="1">
    <citation type="journal article" date="2023" name="Commun. Biol.">
        <title>Genome analysis of Parmales, the sister group of diatoms, reveals the evolutionary specialization of diatoms from phago-mixotrophs to photoautotrophs.</title>
        <authorList>
            <person name="Ban H."/>
            <person name="Sato S."/>
            <person name="Yoshikawa S."/>
            <person name="Yamada K."/>
            <person name="Nakamura Y."/>
            <person name="Ichinomiya M."/>
            <person name="Sato N."/>
            <person name="Blanc-Mathieu R."/>
            <person name="Endo H."/>
            <person name="Kuwata A."/>
            <person name="Ogata H."/>
        </authorList>
    </citation>
    <scope>NUCLEOTIDE SEQUENCE [LARGE SCALE GENOMIC DNA]</scope>
    <source>
        <strain evidence="4">NIES 3700</strain>
    </source>
</reference>
<keyword evidence="4" id="KW-1185">Reference proteome</keyword>
<keyword evidence="1" id="KW-0732">Signal</keyword>